<dbReference type="RefSeq" id="WP_016481727.1">
    <property type="nucleotide sequence ID" value="NC_021487.1"/>
</dbReference>
<dbReference type="Gene3D" id="2.60.120.260">
    <property type="entry name" value="Galactose-binding domain-like"/>
    <property type="match status" value="1"/>
</dbReference>
<keyword evidence="5" id="KW-0378">Hydrolase</keyword>
<dbReference type="eggNOG" id="COG3669">
    <property type="taxonomic scope" value="Bacteria"/>
</dbReference>
<proteinExistence type="inferred from homology"/>
<dbReference type="SUPFAM" id="SSF49785">
    <property type="entry name" value="Galactose-binding domain-like"/>
    <property type="match status" value="1"/>
</dbReference>
<dbReference type="Pfam" id="PF01120">
    <property type="entry name" value="Alpha_L_fucos"/>
    <property type="match status" value="1"/>
</dbReference>
<evidence type="ECO:0000313" key="9">
    <source>
        <dbReference type="EMBL" id="CCW34164.1"/>
    </source>
</evidence>
<evidence type="ECO:0000256" key="3">
    <source>
        <dbReference type="ARBA" id="ARBA00012662"/>
    </source>
</evidence>
<keyword evidence="6" id="KW-0326">Glycosidase</keyword>
<dbReference type="GO" id="GO:0004560">
    <property type="term" value="F:alpha-L-fucosidase activity"/>
    <property type="evidence" value="ECO:0007669"/>
    <property type="project" value="InterPro"/>
</dbReference>
<dbReference type="GO" id="GO:0005764">
    <property type="term" value="C:lysosome"/>
    <property type="evidence" value="ECO:0007669"/>
    <property type="project" value="TreeGrafter"/>
</dbReference>
<dbReference type="KEGG" id="ccz:CCALI_00327"/>
<dbReference type="InterPro" id="IPR016286">
    <property type="entry name" value="FUC_metazoa-typ"/>
</dbReference>
<evidence type="ECO:0000256" key="6">
    <source>
        <dbReference type="ARBA" id="ARBA00023295"/>
    </source>
</evidence>
<keyword evidence="4 7" id="KW-0732">Signal</keyword>
<dbReference type="InterPro" id="IPR057739">
    <property type="entry name" value="Glyco_hydro_29_N"/>
</dbReference>
<evidence type="ECO:0000256" key="4">
    <source>
        <dbReference type="ARBA" id="ARBA00022729"/>
    </source>
</evidence>
<dbReference type="EC" id="3.2.1.51" evidence="3"/>
<evidence type="ECO:0000256" key="2">
    <source>
        <dbReference type="ARBA" id="ARBA00007951"/>
    </source>
</evidence>
<dbReference type="OrthoDB" id="107551at2"/>
<feature type="signal peptide" evidence="7">
    <location>
        <begin position="1"/>
        <end position="27"/>
    </location>
</feature>
<dbReference type="InParanoid" id="S0ESH4"/>
<dbReference type="InterPro" id="IPR008979">
    <property type="entry name" value="Galactose-bd-like_sf"/>
</dbReference>
<dbReference type="PANTHER" id="PTHR10030:SF37">
    <property type="entry name" value="ALPHA-L-FUCOSIDASE-RELATED"/>
    <property type="match status" value="1"/>
</dbReference>
<reference evidence="10" key="1">
    <citation type="submission" date="2013-03" db="EMBL/GenBank/DDBJ databases">
        <title>Genome sequence of Chthonomonas calidirosea, the first sequenced genome from the Armatimonadetes phylum (formally candidate division OP10).</title>
        <authorList>
            <person name="Lee K.C.Y."/>
            <person name="Morgan X.C."/>
            <person name="Dunfield P.F."/>
            <person name="Tamas I."/>
            <person name="Houghton K.M."/>
            <person name="Vyssotski M."/>
            <person name="Ryan J.L.J."/>
            <person name="Lagutin K."/>
            <person name="McDonald I.R."/>
            <person name="Stott M.B."/>
        </authorList>
    </citation>
    <scope>NUCLEOTIDE SEQUENCE [LARGE SCALE GENOMIC DNA]</scope>
    <source>
        <strain evidence="10">DSM 23976 / ICMP 18418 / T49</strain>
    </source>
</reference>
<evidence type="ECO:0000256" key="1">
    <source>
        <dbReference type="ARBA" id="ARBA00004071"/>
    </source>
</evidence>
<dbReference type="HOGENOM" id="CLU_002934_0_1_0"/>
<dbReference type="InterPro" id="IPR013780">
    <property type="entry name" value="Glyco_hydro_b"/>
</dbReference>
<dbReference type="InterPro" id="IPR017853">
    <property type="entry name" value="GH"/>
</dbReference>
<gene>
    <name evidence="9" type="ORF">CCALI_00327</name>
</gene>
<evidence type="ECO:0000256" key="7">
    <source>
        <dbReference type="SAM" id="SignalP"/>
    </source>
</evidence>
<dbReference type="GO" id="GO:0006004">
    <property type="term" value="P:fucose metabolic process"/>
    <property type="evidence" value="ECO:0007669"/>
    <property type="project" value="InterPro"/>
</dbReference>
<accession>S0ESH4</accession>
<dbReference type="PANTHER" id="PTHR10030">
    <property type="entry name" value="ALPHA-L-FUCOSIDASE"/>
    <property type="match status" value="1"/>
</dbReference>
<evidence type="ECO:0000259" key="8">
    <source>
        <dbReference type="Pfam" id="PF01120"/>
    </source>
</evidence>
<comment type="function">
    <text evidence="1">Alpha-L-fucosidase is responsible for hydrolyzing the alpha-1,6-linked fucose joined to the reducing-end N-acetylglucosamine of the carbohydrate moieties of glycoproteins.</text>
</comment>
<dbReference type="PRINTS" id="PR00741">
    <property type="entry name" value="GLHYDRLASE29"/>
</dbReference>
<evidence type="ECO:0000256" key="5">
    <source>
        <dbReference type="ARBA" id="ARBA00022801"/>
    </source>
</evidence>
<dbReference type="STRING" id="454171.CP488_00830"/>
<dbReference type="Gene3D" id="3.20.20.80">
    <property type="entry name" value="Glycosidases"/>
    <property type="match status" value="1"/>
</dbReference>
<dbReference type="Proteomes" id="UP000014227">
    <property type="component" value="Chromosome I"/>
</dbReference>
<dbReference type="SMART" id="SM00812">
    <property type="entry name" value="Alpha_L_fucos"/>
    <property type="match status" value="1"/>
</dbReference>
<comment type="similarity">
    <text evidence="2">Belongs to the glycosyl hydrolase 29 family.</text>
</comment>
<dbReference type="Gene3D" id="2.60.40.1180">
    <property type="entry name" value="Golgi alpha-mannosidase II"/>
    <property type="match status" value="1"/>
</dbReference>
<dbReference type="SUPFAM" id="SSF51445">
    <property type="entry name" value="(Trans)glycosidases"/>
    <property type="match status" value="1"/>
</dbReference>
<organism evidence="9 10">
    <name type="scientific">Chthonomonas calidirosea (strain DSM 23976 / ICMP 18418 / T49)</name>
    <dbReference type="NCBI Taxonomy" id="1303518"/>
    <lineage>
        <taxon>Bacteria</taxon>
        <taxon>Bacillati</taxon>
        <taxon>Armatimonadota</taxon>
        <taxon>Chthonomonadia</taxon>
        <taxon>Chthonomonadales</taxon>
        <taxon>Chthonomonadaceae</taxon>
        <taxon>Chthonomonas</taxon>
    </lineage>
</organism>
<evidence type="ECO:0000313" key="10">
    <source>
        <dbReference type="Proteomes" id="UP000014227"/>
    </source>
</evidence>
<protein>
    <recommendedName>
        <fullName evidence="3">alpha-L-fucosidase</fullName>
        <ecNumber evidence="3">3.2.1.51</ecNumber>
    </recommendedName>
</protein>
<dbReference type="EMBL" id="HF951689">
    <property type="protein sequence ID" value="CCW34164.1"/>
    <property type="molecule type" value="Genomic_DNA"/>
</dbReference>
<feature type="domain" description="Glycoside hydrolase family 29 N-terminal" evidence="8">
    <location>
        <begin position="45"/>
        <end position="362"/>
    </location>
</feature>
<keyword evidence="10" id="KW-1185">Reference proteome</keyword>
<sequence>MWSKRTKRLVFCAVTGACITIGSRLLAQSWPDLMVNPETHETKAQFAKRTAWWREAKFGMFIHWGIYAVPADSSQGAAEWYFSNHTTIDPATGKPRHLQVAEYEKFAKQFDPVKFNAEQWVSIAKRAGMRYIVITSKHHDGFCMFRTRLTSYNIVDATPYHHDPMADLARACREQGLHFGFYYSFMDWHAPDYLPRRPWDTRPTEGASLERYVEYVKGQLRELLTQYGPISVLWFDGGWEHTAQEEHALEIVQLIRSLQPNIIINDRLNLPEDYSTPEQTIPSAPLPNGRLWETCMTINNTWGYSKNDTDFKSATQLIRDLCLIVGRGGNFLLNVGPTAEGIIPQPEVDRLLAIGDWLRVNGASIYGTEAGPFRRLPFDGSCTKKGNRLYLQVFNWPQDGMLRLPGLKTRVLEARCLLNNQRLPVTTGADGVMIGKPDRLDPAATVIALKLAGAPEVENVPIVEKPGGDGRFWLPATDADIHGEHAQLETKGGQPNIGYWTDVHDTVSWLLKVPQSGDYEVRLIYACEPASAGSTFQVVVASKDAPESRLSGEVTATGGWDDFRSMALEGHLHLQAGVVTLKVIPITMPHGAVMNLRAIELIPQS</sequence>
<name>S0ESH4_CHTCT</name>
<dbReference type="AlphaFoldDB" id="S0ESH4"/>
<dbReference type="GO" id="GO:0016139">
    <property type="term" value="P:glycoside catabolic process"/>
    <property type="evidence" value="ECO:0007669"/>
    <property type="project" value="TreeGrafter"/>
</dbReference>
<dbReference type="InterPro" id="IPR000933">
    <property type="entry name" value="Glyco_hydro_29"/>
</dbReference>
<dbReference type="PATRIC" id="fig|1303518.3.peg.333"/>
<feature type="chain" id="PRO_5004486242" description="alpha-L-fucosidase" evidence="7">
    <location>
        <begin position="28"/>
        <end position="605"/>
    </location>
</feature>